<feature type="transmembrane region" description="Helical" evidence="9">
    <location>
        <begin position="139"/>
        <end position="159"/>
    </location>
</feature>
<dbReference type="AlphaFoldDB" id="A0A2N8ZIY0"/>
<dbReference type="Proteomes" id="UP000235828">
    <property type="component" value="Chromosome B"/>
</dbReference>
<feature type="transmembrane region" description="Helical" evidence="9">
    <location>
        <begin position="165"/>
        <end position="182"/>
    </location>
</feature>
<dbReference type="InterPro" id="IPR027417">
    <property type="entry name" value="P-loop_NTPase"/>
</dbReference>
<dbReference type="PANTHER" id="PTHR43394">
    <property type="entry name" value="ATP-DEPENDENT PERMEASE MDL1, MITOCHONDRIAL"/>
    <property type="match status" value="1"/>
</dbReference>
<dbReference type="PANTHER" id="PTHR43394:SF1">
    <property type="entry name" value="ATP-BINDING CASSETTE SUB-FAMILY B MEMBER 10, MITOCHONDRIAL"/>
    <property type="match status" value="1"/>
</dbReference>
<dbReference type="InterPro" id="IPR036640">
    <property type="entry name" value="ABC1_TM_sf"/>
</dbReference>
<evidence type="ECO:0000256" key="7">
    <source>
        <dbReference type="ARBA" id="ARBA00022989"/>
    </source>
</evidence>
<dbReference type="EMBL" id="LT960612">
    <property type="protein sequence ID" value="SON51857.1"/>
    <property type="molecule type" value="Genomic_DNA"/>
</dbReference>
<dbReference type="InterPro" id="IPR003439">
    <property type="entry name" value="ABC_transporter-like_ATP-bd"/>
</dbReference>
<keyword evidence="13" id="KW-1185">Reference proteome</keyword>
<dbReference type="InterPro" id="IPR017871">
    <property type="entry name" value="ABC_transporter-like_CS"/>
</dbReference>
<evidence type="ECO:0000259" key="10">
    <source>
        <dbReference type="PROSITE" id="PS50893"/>
    </source>
</evidence>
<dbReference type="InterPro" id="IPR039421">
    <property type="entry name" value="Type_1_exporter"/>
</dbReference>
<dbReference type="GO" id="GO:0005524">
    <property type="term" value="F:ATP binding"/>
    <property type="evidence" value="ECO:0007669"/>
    <property type="project" value="UniProtKB-KW"/>
</dbReference>
<sequence length="591" mass="65812">MQQTDSHPLKWLLNQCKVQQWMLWLAVLFSLTAAVLALGPYYVVYLIVDKLLVGAGWDQLWSLSVIAFTIMVARYVSLLMSVYLSHHCAFHIQYNIRLSVINRLSKIRLGFFSQTNSGELKKNLTEDIDRIEVFIAHQLPDLVSSFIIPLATFILLLVIDTRMALIALVPIPLAILCQAVLFKDYKSKAEQYHESVEKLNSSVTEFIKAMPVVRLFGIGEHSYSQLDNDIQHHKNYIESWTKSAGWPFALFKIVLSSGLVFLVPFGLYFWAQGSLSISSFLLCILLGVGMLEPLFNLTLLSTYLGQVFEGVARLIRIANLPEMEGIASQSEIHRHDIEFKNVDFCYEEQQRKAINDVSFTLPSGSLTAIVGPSGAGKTTLASLLAGFWPLTGGEILIGGVALSQMSEEKRMDAIAMVYQDPFVFTQSVSNNLSMGKYYSTEAIVAAAKSANAHDFICKLPDGYDTVIGKDTRLSGGQKQRLSIARAILKDAPIIILDEPTSHSDATNQKLIQSALNKLMIGKTVIIIAHRLVTIQRADQILVIDEGKLIEKGTHDELIALNGLYGSMWRTSQNAQKWSVTNKAKNEEMNCA</sequence>
<dbReference type="InterPro" id="IPR011527">
    <property type="entry name" value="ABC1_TM_dom"/>
</dbReference>
<dbReference type="GO" id="GO:0005886">
    <property type="term" value="C:plasma membrane"/>
    <property type="evidence" value="ECO:0007669"/>
    <property type="project" value="UniProtKB-SubCell"/>
</dbReference>
<gene>
    <name evidence="12" type="ORF">VTAP4600_B0246</name>
</gene>
<evidence type="ECO:0000256" key="8">
    <source>
        <dbReference type="ARBA" id="ARBA00023136"/>
    </source>
</evidence>
<proteinExistence type="predicted"/>
<feature type="transmembrane region" description="Helical" evidence="9">
    <location>
        <begin position="21"/>
        <end position="48"/>
    </location>
</feature>
<dbReference type="Gene3D" id="1.20.1560.10">
    <property type="entry name" value="ABC transporter type 1, transmembrane domain"/>
    <property type="match status" value="1"/>
</dbReference>
<dbReference type="RefSeq" id="WP_172443174.1">
    <property type="nucleotide sequence ID" value="NZ_LT960612.1"/>
</dbReference>
<dbReference type="InterPro" id="IPR003593">
    <property type="entry name" value="AAA+_ATPase"/>
</dbReference>
<evidence type="ECO:0000256" key="9">
    <source>
        <dbReference type="SAM" id="Phobius"/>
    </source>
</evidence>
<keyword evidence="5" id="KW-0547">Nucleotide-binding</keyword>
<keyword evidence="6" id="KW-0067">ATP-binding</keyword>
<feature type="domain" description="ABC transmembrane type-1" evidence="11">
    <location>
        <begin position="24"/>
        <end position="306"/>
    </location>
</feature>
<dbReference type="PROSITE" id="PS50893">
    <property type="entry name" value="ABC_TRANSPORTER_2"/>
    <property type="match status" value="1"/>
</dbReference>
<feature type="domain" description="ABC transporter" evidence="10">
    <location>
        <begin position="337"/>
        <end position="570"/>
    </location>
</feature>
<keyword evidence="4 9" id="KW-0812">Transmembrane</keyword>
<feature type="transmembrane region" description="Helical" evidence="9">
    <location>
        <begin position="249"/>
        <end position="271"/>
    </location>
</feature>
<evidence type="ECO:0000256" key="3">
    <source>
        <dbReference type="ARBA" id="ARBA00022475"/>
    </source>
</evidence>
<name>A0A2N8ZIY0_9VIBR</name>
<dbReference type="SUPFAM" id="SSF90123">
    <property type="entry name" value="ABC transporter transmembrane region"/>
    <property type="match status" value="1"/>
</dbReference>
<evidence type="ECO:0000313" key="12">
    <source>
        <dbReference type="EMBL" id="SON51857.1"/>
    </source>
</evidence>
<dbReference type="PROSITE" id="PS50929">
    <property type="entry name" value="ABC_TM1F"/>
    <property type="match status" value="1"/>
</dbReference>
<organism evidence="12 13">
    <name type="scientific">Vibrio tapetis subsp. tapetis</name>
    <dbReference type="NCBI Taxonomy" id="1671868"/>
    <lineage>
        <taxon>Bacteria</taxon>
        <taxon>Pseudomonadati</taxon>
        <taxon>Pseudomonadota</taxon>
        <taxon>Gammaproteobacteria</taxon>
        <taxon>Vibrionales</taxon>
        <taxon>Vibrionaceae</taxon>
        <taxon>Vibrio</taxon>
    </lineage>
</organism>
<dbReference type="KEGG" id="vta:B0246"/>
<evidence type="ECO:0000256" key="4">
    <source>
        <dbReference type="ARBA" id="ARBA00022692"/>
    </source>
</evidence>
<evidence type="ECO:0000256" key="2">
    <source>
        <dbReference type="ARBA" id="ARBA00022448"/>
    </source>
</evidence>
<comment type="subcellular location">
    <subcellularLocation>
        <location evidence="1">Cell membrane</location>
        <topology evidence="1">Multi-pass membrane protein</topology>
    </subcellularLocation>
</comment>
<dbReference type="GO" id="GO:0015421">
    <property type="term" value="F:ABC-type oligopeptide transporter activity"/>
    <property type="evidence" value="ECO:0007669"/>
    <property type="project" value="TreeGrafter"/>
</dbReference>
<keyword evidence="2" id="KW-0813">Transport</keyword>
<reference evidence="12 13" key="1">
    <citation type="submission" date="2017-10" db="EMBL/GenBank/DDBJ databases">
        <authorList>
            <person name="Banno H."/>
            <person name="Chua N.-H."/>
        </authorList>
    </citation>
    <scope>NUCLEOTIDE SEQUENCE [LARGE SCALE GENOMIC DNA]</scope>
    <source>
        <strain evidence="12">Vibrio tapetis CECT4600</strain>
    </source>
</reference>
<evidence type="ECO:0000256" key="1">
    <source>
        <dbReference type="ARBA" id="ARBA00004651"/>
    </source>
</evidence>
<evidence type="ECO:0000313" key="13">
    <source>
        <dbReference type="Proteomes" id="UP000235828"/>
    </source>
</evidence>
<evidence type="ECO:0000256" key="6">
    <source>
        <dbReference type="ARBA" id="ARBA00022840"/>
    </source>
</evidence>
<dbReference type="FunFam" id="3.40.50.300:FF:000221">
    <property type="entry name" value="Multidrug ABC transporter ATP-binding protein"/>
    <property type="match status" value="1"/>
</dbReference>
<evidence type="ECO:0000256" key="5">
    <source>
        <dbReference type="ARBA" id="ARBA00022741"/>
    </source>
</evidence>
<evidence type="ECO:0000259" key="11">
    <source>
        <dbReference type="PROSITE" id="PS50929"/>
    </source>
</evidence>
<dbReference type="Gene3D" id="3.40.50.300">
    <property type="entry name" value="P-loop containing nucleotide triphosphate hydrolases"/>
    <property type="match status" value="1"/>
</dbReference>
<dbReference type="CDD" id="cd07346">
    <property type="entry name" value="ABC_6TM_exporters"/>
    <property type="match status" value="1"/>
</dbReference>
<feature type="transmembrane region" description="Helical" evidence="9">
    <location>
        <begin position="60"/>
        <end position="84"/>
    </location>
</feature>
<accession>A0A2N8ZIY0</accession>
<keyword evidence="7 9" id="KW-1133">Transmembrane helix</keyword>
<keyword evidence="8 9" id="KW-0472">Membrane</keyword>
<dbReference type="PROSITE" id="PS00211">
    <property type="entry name" value="ABC_TRANSPORTER_1"/>
    <property type="match status" value="1"/>
</dbReference>
<dbReference type="Pfam" id="PF00664">
    <property type="entry name" value="ABC_membrane"/>
    <property type="match status" value="1"/>
</dbReference>
<protein>
    <submittedName>
        <fullName evidence="12">ABC transporter related protein</fullName>
    </submittedName>
</protein>
<dbReference type="Pfam" id="PF00005">
    <property type="entry name" value="ABC_tran"/>
    <property type="match status" value="1"/>
</dbReference>
<dbReference type="SMART" id="SM00382">
    <property type="entry name" value="AAA"/>
    <property type="match status" value="1"/>
</dbReference>
<keyword evidence="3" id="KW-1003">Cell membrane</keyword>
<dbReference type="SUPFAM" id="SSF52540">
    <property type="entry name" value="P-loop containing nucleoside triphosphate hydrolases"/>
    <property type="match status" value="1"/>
</dbReference>
<feature type="transmembrane region" description="Helical" evidence="9">
    <location>
        <begin position="277"/>
        <end position="295"/>
    </location>
</feature>
<dbReference type="GO" id="GO:0016887">
    <property type="term" value="F:ATP hydrolysis activity"/>
    <property type="evidence" value="ECO:0007669"/>
    <property type="project" value="InterPro"/>
</dbReference>